<keyword evidence="1" id="KW-1133">Transmembrane helix</keyword>
<accession>A0A417YUT5</accession>
<evidence type="ECO:0000313" key="3">
    <source>
        <dbReference type="Proteomes" id="UP000284416"/>
    </source>
</evidence>
<comment type="caution">
    <text evidence="2">The sequence shown here is derived from an EMBL/GenBank/DDBJ whole genome shotgun (WGS) entry which is preliminary data.</text>
</comment>
<dbReference type="AlphaFoldDB" id="A0A417YUT5"/>
<dbReference type="InterPro" id="IPR010690">
    <property type="entry name" value="YqfD"/>
</dbReference>
<dbReference type="EMBL" id="QWEG01000005">
    <property type="protein sequence ID" value="RHW41019.1"/>
    <property type="molecule type" value="Genomic_DNA"/>
</dbReference>
<dbReference type="OrthoDB" id="1640349at2"/>
<keyword evidence="1" id="KW-0472">Membrane</keyword>
<protein>
    <submittedName>
        <fullName evidence="2">Sporulation protein YqfD</fullName>
    </submittedName>
</protein>
<organism evidence="2 3">
    <name type="scientific">Neobacillus notoginsengisoli</name>
    <dbReference type="NCBI Taxonomy" id="1578198"/>
    <lineage>
        <taxon>Bacteria</taxon>
        <taxon>Bacillati</taxon>
        <taxon>Bacillota</taxon>
        <taxon>Bacilli</taxon>
        <taxon>Bacillales</taxon>
        <taxon>Bacillaceae</taxon>
        <taxon>Neobacillus</taxon>
    </lineage>
</organism>
<dbReference type="PIRSF" id="PIRSF029895">
    <property type="entry name" value="SpoIV"/>
    <property type="match status" value="1"/>
</dbReference>
<name>A0A417YUT5_9BACI</name>
<dbReference type="Pfam" id="PF06898">
    <property type="entry name" value="YqfD"/>
    <property type="match status" value="1"/>
</dbReference>
<keyword evidence="1" id="KW-0812">Transmembrane</keyword>
<evidence type="ECO:0000313" key="2">
    <source>
        <dbReference type="EMBL" id="RHW41019.1"/>
    </source>
</evidence>
<sequence length="395" mass="45530">MKNQWMDFFSGKVTVRLSGRGNERFLNTLARNGFQIWNVRREGPDVILFTIRLRDALRIRRYVKGSECKISFIRRKGFPFLVRRLLRNSGFLIGGFLFLFMFLLLSNVVWGIEIKGAKPETEYLIRKELDKIGIKSGKLIFSLDNVDTIQKKLTNQVGAITWVGVELRGTTYHLRVVEKNEPNEQETFTPRHLIAKKEAVIVNYFIEKGIKLFDVNERVVPGQVLVSGMIGREGEMQAIAAKGEIWGETLYKGYAELPLSATFQVFNGLEQQKHYLRFGSFSVPIWGFGKVEFTDYETETTSVNVKLYKWQLPIAHVNKTMREREEVTRVYTKEEAMKKASELARNDLKKRIDEDAIIKEEKVLHRTISNGKVKLSILYTVIENIAIGQPIIQGD</sequence>
<proteinExistence type="predicted"/>
<dbReference type="NCBIfam" id="TIGR02876">
    <property type="entry name" value="spore_yqfD"/>
    <property type="match status" value="1"/>
</dbReference>
<dbReference type="RefSeq" id="WP_118920393.1">
    <property type="nucleotide sequence ID" value="NZ_QWEG01000005.1"/>
</dbReference>
<feature type="transmembrane region" description="Helical" evidence="1">
    <location>
        <begin position="91"/>
        <end position="112"/>
    </location>
</feature>
<evidence type="ECO:0000256" key="1">
    <source>
        <dbReference type="SAM" id="Phobius"/>
    </source>
</evidence>
<dbReference type="Proteomes" id="UP000284416">
    <property type="component" value="Unassembled WGS sequence"/>
</dbReference>
<reference evidence="2 3" key="1">
    <citation type="journal article" date="2017" name="Int. J. Syst. Evol. Microbiol.">
        <title>Bacillus notoginsengisoli sp. nov., a novel bacterium isolated from the rhizosphere of Panax notoginseng.</title>
        <authorList>
            <person name="Zhang M.Y."/>
            <person name="Cheng J."/>
            <person name="Cai Y."/>
            <person name="Zhang T.Y."/>
            <person name="Wu Y.Y."/>
            <person name="Manikprabhu D."/>
            <person name="Li W.J."/>
            <person name="Zhang Y.X."/>
        </authorList>
    </citation>
    <scope>NUCLEOTIDE SEQUENCE [LARGE SCALE GENOMIC DNA]</scope>
    <source>
        <strain evidence="2 3">JCM 30743</strain>
    </source>
</reference>
<gene>
    <name evidence="2" type="primary">yqfD</name>
    <name evidence="2" type="ORF">D1B31_08710</name>
</gene>
<keyword evidence="3" id="KW-1185">Reference proteome</keyword>